<gene>
    <name evidence="1" type="ORF">CFP56_040757</name>
</gene>
<reference evidence="1 2" key="1">
    <citation type="journal article" date="2018" name="Sci. Data">
        <title>The draft genome sequence of cork oak.</title>
        <authorList>
            <person name="Ramos A.M."/>
            <person name="Usie A."/>
            <person name="Barbosa P."/>
            <person name="Barros P.M."/>
            <person name="Capote T."/>
            <person name="Chaves I."/>
            <person name="Simoes F."/>
            <person name="Abreu I."/>
            <person name="Carrasquinho I."/>
            <person name="Faro C."/>
            <person name="Guimaraes J.B."/>
            <person name="Mendonca D."/>
            <person name="Nobrega F."/>
            <person name="Rodrigues L."/>
            <person name="Saibo N.J.M."/>
            <person name="Varela M.C."/>
            <person name="Egas C."/>
            <person name="Matos J."/>
            <person name="Miguel C.M."/>
            <person name="Oliveira M.M."/>
            <person name="Ricardo C.P."/>
            <person name="Goncalves S."/>
        </authorList>
    </citation>
    <scope>NUCLEOTIDE SEQUENCE [LARGE SCALE GENOMIC DNA]</scope>
    <source>
        <strain evidence="2">cv. HL8</strain>
    </source>
</reference>
<evidence type="ECO:0000313" key="1">
    <source>
        <dbReference type="EMBL" id="KAK7851881.1"/>
    </source>
</evidence>
<protein>
    <submittedName>
        <fullName evidence="1">Uncharacterized protein</fullName>
    </submittedName>
</protein>
<dbReference type="AlphaFoldDB" id="A0AAW0LLB3"/>
<comment type="caution">
    <text evidence="1">The sequence shown here is derived from an EMBL/GenBank/DDBJ whole genome shotgun (WGS) entry which is preliminary data.</text>
</comment>
<evidence type="ECO:0000313" key="2">
    <source>
        <dbReference type="Proteomes" id="UP000237347"/>
    </source>
</evidence>
<dbReference type="Proteomes" id="UP000237347">
    <property type="component" value="Unassembled WGS sequence"/>
</dbReference>
<accession>A0AAW0LLB3</accession>
<keyword evidence="2" id="KW-1185">Reference proteome</keyword>
<name>A0AAW0LLB3_QUESU</name>
<sequence length="116" mass="13064">MLSHGDRDCSLWVQSKGTLKEEDRFYDKSGLEGDKGMRVEGLRGRSPVQVQVHDIPMQYMTTEVAENLCDIIGEVVRSIGAETEEGSCFMRVRVKVDIAKPLCRGRLITFKNGEKT</sequence>
<dbReference type="EMBL" id="PKMF04000082">
    <property type="protein sequence ID" value="KAK7851881.1"/>
    <property type="molecule type" value="Genomic_DNA"/>
</dbReference>
<proteinExistence type="predicted"/>
<organism evidence="1 2">
    <name type="scientific">Quercus suber</name>
    <name type="common">Cork oak</name>
    <dbReference type="NCBI Taxonomy" id="58331"/>
    <lineage>
        <taxon>Eukaryota</taxon>
        <taxon>Viridiplantae</taxon>
        <taxon>Streptophyta</taxon>
        <taxon>Embryophyta</taxon>
        <taxon>Tracheophyta</taxon>
        <taxon>Spermatophyta</taxon>
        <taxon>Magnoliopsida</taxon>
        <taxon>eudicotyledons</taxon>
        <taxon>Gunneridae</taxon>
        <taxon>Pentapetalae</taxon>
        <taxon>rosids</taxon>
        <taxon>fabids</taxon>
        <taxon>Fagales</taxon>
        <taxon>Fagaceae</taxon>
        <taxon>Quercus</taxon>
    </lineage>
</organism>